<feature type="region of interest" description="Disordered" evidence="1">
    <location>
        <begin position="1"/>
        <end position="45"/>
    </location>
</feature>
<dbReference type="Proteomes" id="UP000320239">
    <property type="component" value="Unassembled WGS sequence"/>
</dbReference>
<accession>A0A561WK46</accession>
<dbReference type="AlphaFoldDB" id="A0A561WK46"/>
<evidence type="ECO:0000256" key="1">
    <source>
        <dbReference type="SAM" id="MobiDB-lite"/>
    </source>
</evidence>
<keyword evidence="3" id="KW-1185">Reference proteome</keyword>
<organism evidence="2 3">
    <name type="scientific">Actinoplanes teichomyceticus</name>
    <dbReference type="NCBI Taxonomy" id="1867"/>
    <lineage>
        <taxon>Bacteria</taxon>
        <taxon>Bacillati</taxon>
        <taxon>Actinomycetota</taxon>
        <taxon>Actinomycetes</taxon>
        <taxon>Micromonosporales</taxon>
        <taxon>Micromonosporaceae</taxon>
        <taxon>Actinoplanes</taxon>
    </lineage>
</organism>
<sequence length="127" mass="13832">MRADRDAASRPRRPRAAWASSGGEDPRRLARAQPETMNVPAERSASAPSRALYQLRLAGLIPPDLVGDIEGLRITEEPAETVLCGELADQSALFGLLARIHGLGLQLLEVRRLTDVDAEDPPFVPDR</sequence>
<comment type="caution">
    <text evidence="2">The sequence shown here is derived from an EMBL/GenBank/DDBJ whole genome shotgun (WGS) entry which is preliminary data.</text>
</comment>
<name>A0A561WK46_ACTTI</name>
<reference evidence="2 3" key="1">
    <citation type="submission" date="2019-06" db="EMBL/GenBank/DDBJ databases">
        <title>Sequencing the genomes of 1000 actinobacteria strains.</title>
        <authorList>
            <person name="Klenk H.-P."/>
        </authorList>
    </citation>
    <scope>NUCLEOTIDE SEQUENCE [LARGE SCALE GENOMIC DNA]</scope>
    <source>
        <strain evidence="2 3">DSM 43866</strain>
    </source>
</reference>
<proteinExistence type="predicted"/>
<dbReference type="EMBL" id="VIWY01000002">
    <property type="protein sequence ID" value="TWG24249.1"/>
    <property type="molecule type" value="Genomic_DNA"/>
</dbReference>
<protein>
    <submittedName>
        <fullName evidence="2">Uncharacterized protein</fullName>
    </submittedName>
</protein>
<gene>
    <name evidence="2" type="ORF">FHX34_102802</name>
</gene>
<evidence type="ECO:0000313" key="2">
    <source>
        <dbReference type="EMBL" id="TWG24249.1"/>
    </source>
</evidence>
<evidence type="ECO:0000313" key="3">
    <source>
        <dbReference type="Proteomes" id="UP000320239"/>
    </source>
</evidence>